<gene>
    <name evidence="6" type="ORF">MIMGU_mgv1a025731mg</name>
</gene>
<dbReference type="PANTHER" id="PTHR36710:SF1">
    <property type="entry name" value="F14J9.2 PROTEIN"/>
    <property type="match status" value="1"/>
</dbReference>
<protein>
    <recommendedName>
        <fullName evidence="5">Pectinesterase inhibitor domain-containing protein</fullName>
    </recommendedName>
</protein>
<evidence type="ECO:0000313" key="6">
    <source>
        <dbReference type="EMBL" id="EYU32459.1"/>
    </source>
</evidence>
<dbReference type="SMART" id="SM00856">
    <property type="entry name" value="PMEI"/>
    <property type="match status" value="1"/>
</dbReference>
<sequence length="172" mass="19267">MNKFCCIVPFFLVVTSYLITPSLSDQTQDFISQICRTVSDPGFCFDQLNKNLPSPQTDLPGLTRLTTGLALAFARDTETFFQRVKEHEENAGLKKLYEFCESKYHSVVGFMQGANYDADRADFVSMVNLLQLCGPPVIECQTALGDIIYAVRSKNAHMRTFISMGLKEGTLL</sequence>
<keyword evidence="1 4" id="KW-0732">Signal</keyword>
<dbReference type="Pfam" id="PF04043">
    <property type="entry name" value="PMEI"/>
    <property type="match status" value="1"/>
</dbReference>
<evidence type="ECO:0000256" key="3">
    <source>
        <dbReference type="ARBA" id="ARBA00038471"/>
    </source>
</evidence>
<proteinExistence type="inferred from homology"/>
<dbReference type="InterPro" id="IPR035513">
    <property type="entry name" value="Invertase/methylesterase_inhib"/>
</dbReference>
<accession>A0A022QY21</accession>
<dbReference type="InterPro" id="IPR052421">
    <property type="entry name" value="PCW_Enzyme_Inhibitor"/>
</dbReference>
<keyword evidence="7" id="KW-1185">Reference proteome</keyword>
<dbReference type="Gene3D" id="1.20.140.40">
    <property type="entry name" value="Invertase/pectin methylesterase inhibitor family protein"/>
    <property type="match status" value="1"/>
</dbReference>
<dbReference type="OrthoDB" id="1094948at2759"/>
<feature type="domain" description="Pectinesterase inhibitor" evidence="5">
    <location>
        <begin position="26"/>
        <end position="166"/>
    </location>
</feature>
<dbReference type="NCBIfam" id="TIGR01614">
    <property type="entry name" value="PME_inhib"/>
    <property type="match status" value="1"/>
</dbReference>
<evidence type="ECO:0000256" key="4">
    <source>
        <dbReference type="SAM" id="SignalP"/>
    </source>
</evidence>
<reference evidence="6 7" key="1">
    <citation type="journal article" date="2013" name="Proc. Natl. Acad. Sci. U.S.A.">
        <title>Fine-scale variation in meiotic recombination in Mimulus inferred from population shotgun sequencing.</title>
        <authorList>
            <person name="Hellsten U."/>
            <person name="Wright K.M."/>
            <person name="Jenkins J."/>
            <person name="Shu S."/>
            <person name="Yuan Y."/>
            <person name="Wessler S.R."/>
            <person name="Schmutz J."/>
            <person name="Willis J.H."/>
            <person name="Rokhsar D.S."/>
        </authorList>
    </citation>
    <scope>NUCLEOTIDE SEQUENCE [LARGE SCALE GENOMIC DNA]</scope>
    <source>
        <strain evidence="7">cv. DUN x IM62</strain>
    </source>
</reference>
<feature type="signal peptide" evidence="4">
    <location>
        <begin position="1"/>
        <end position="24"/>
    </location>
</feature>
<evidence type="ECO:0000313" key="7">
    <source>
        <dbReference type="Proteomes" id="UP000030748"/>
    </source>
</evidence>
<feature type="chain" id="PRO_5001507185" description="Pectinesterase inhibitor domain-containing protein" evidence="4">
    <location>
        <begin position="25"/>
        <end position="172"/>
    </location>
</feature>
<evidence type="ECO:0000256" key="2">
    <source>
        <dbReference type="ARBA" id="ARBA00023157"/>
    </source>
</evidence>
<dbReference type="Proteomes" id="UP000030748">
    <property type="component" value="Unassembled WGS sequence"/>
</dbReference>
<dbReference type="OMA" id="DYERMII"/>
<evidence type="ECO:0000259" key="5">
    <source>
        <dbReference type="SMART" id="SM00856"/>
    </source>
</evidence>
<dbReference type="EMBL" id="KI630834">
    <property type="protein sequence ID" value="EYU32459.1"/>
    <property type="molecule type" value="Genomic_DNA"/>
</dbReference>
<organism evidence="6 7">
    <name type="scientific">Erythranthe guttata</name>
    <name type="common">Yellow monkey flower</name>
    <name type="synonym">Mimulus guttatus</name>
    <dbReference type="NCBI Taxonomy" id="4155"/>
    <lineage>
        <taxon>Eukaryota</taxon>
        <taxon>Viridiplantae</taxon>
        <taxon>Streptophyta</taxon>
        <taxon>Embryophyta</taxon>
        <taxon>Tracheophyta</taxon>
        <taxon>Spermatophyta</taxon>
        <taxon>Magnoliopsida</taxon>
        <taxon>eudicotyledons</taxon>
        <taxon>Gunneridae</taxon>
        <taxon>Pentapetalae</taxon>
        <taxon>asterids</taxon>
        <taxon>lamiids</taxon>
        <taxon>Lamiales</taxon>
        <taxon>Phrymaceae</taxon>
        <taxon>Erythranthe</taxon>
    </lineage>
</organism>
<comment type="similarity">
    <text evidence="3">Belongs to the PMEI family.</text>
</comment>
<dbReference type="GO" id="GO:0004857">
    <property type="term" value="F:enzyme inhibitor activity"/>
    <property type="evidence" value="ECO:0007669"/>
    <property type="project" value="InterPro"/>
</dbReference>
<dbReference type="AlphaFoldDB" id="A0A022QY21"/>
<dbReference type="KEGG" id="egt:105963436"/>
<dbReference type="InterPro" id="IPR006501">
    <property type="entry name" value="Pectinesterase_inhib_dom"/>
</dbReference>
<name>A0A022QY21_ERYGU</name>
<keyword evidence="2" id="KW-1015">Disulfide bond</keyword>
<dbReference type="SUPFAM" id="SSF101148">
    <property type="entry name" value="Plant invertase/pectin methylesterase inhibitor"/>
    <property type="match status" value="1"/>
</dbReference>
<dbReference type="PANTHER" id="PTHR36710">
    <property type="entry name" value="PECTINESTERASE INHIBITOR-LIKE"/>
    <property type="match status" value="1"/>
</dbReference>
<evidence type="ECO:0000256" key="1">
    <source>
        <dbReference type="ARBA" id="ARBA00022729"/>
    </source>
</evidence>